<dbReference type="Gene3D" id="3.40.190.10">
    <property type="entry name" value="Periplasmic binding protein-like II"/>
    <property type="match status" value="1"/>
</dbReference>
<organism evidence="1 2">
    <name type="scientific">Phtheirospermum japonicum</name>
    <dbReference type="NCBI Taxonomy" id="374723"/>
    <lineage>
        <taxon>Eukaryota</taxon>
        <taxon>Viridiplantae</taxon>
        <taxon>Streptophyta</taxon>
        <taxon>Embryophyta</taxon>
        <taxon>Tracheophyta</taxon>
        <taxon>Spermatophyta</taxon>
        <taxon>Magnoliopsida</taxon>
        <taxon>eudicotyledons</taxon>
        <taxon>Gunneridae</taxon>
        <taxon>Pentapetalae</taxon>
        <taxon>asterids</taxon>
        <taxon>lamiids</taxon>
        <taxon>Lamiales</taxon>
        <taxon>Orobanchaceae</taxon>
        <taxon>Orobanchaceae incertae sedis</taxon>
        <taxon>Phtheirospermum</taxon>
    </lineage>
</organism>
<name>A0A830DDU6_9LAMI</name>
<dbReference type="PANTHER" id="PTHR21022:SF42">
    <property type="entry name" value="AROGENATE DEHYDRATASE_PREPHENATE DEHYDRATASE 2, CHLOROPLASTIC"/>
    <property type="match status" value="1"/>
</dbReference>
<dbReference type="AlphaFoldDB" id="A0A830DDU6"/>
<dbReference type="PANTHER" id="PTHR21022">
    <property type="entry name" value="PREPHENATE DEHYDRATASE P PROTEIN"/>
    <property type="match status" value="1"/>
</dbReference>
<dbReference type="GO" id="GO:0009094">
    <property type="term" value="P:L-phenylalanine biosynthetic process"/>
    <property type="evidence" value="ECO:0007669"/>
    <property type="project" value="TreeGrafter"/>
</dbReference>
<evidence type="ECO:0000313" key="1">
    <source>
        <dbReference type="EMBL" id="GFQ08843.1"/>
    </source>
</evidence>
<evidence type="ECO:0000313" key="2">
    <source>
        <dbReference type="Proteomes" id="UP000653305"/>
    </source>
</evidence>
<comment type="caution">
    <text evidence="1">The sequence shown here is derived from an EMBL/GenBank/DDBJ whole genome shotgun (WGS) entry which is preliminary data.</text>
</comment>
<keyword evidence="2" id="KW-1185">Reference proteome</keyword>
<dbReference type="GO" id="GO:0047769">
    <property type="term" value="F:arogenate dehydratase activity"/>
    <property type="evidence" value="ECO:0007669"/>
    <property type="project" value="TreeGrafter"/>
</dbReference>
<proteinExistence type="predicted"/>
<dbReference type="EMBL" id="BMAC01010051">
    <property type="protein sequence ID" value="GFQ08843.1"/>
    <property type="molecule type" value="Genomic_DNA"/>
</dbReference>
<accession>A0A830DDU6</accession>
<reference evidence="1" key="1">
    <citation type="submission" date="2020-07" db="EMBL/GenBank/DDBJ databases">
        <title>Ethylene signaling mediates host invasion by parasitic plants.</title>
        <authorList>
            <person name="Yoshida S."/>
        </authorList>
    </citation>
    <scope>NUCLEOTIDE SEQUENCE</scope>
    <source>
        <strain evidence="1">Okayama</strain>
    </source>
</reference>
<dbReference type="OrthoDB" id="1728069at2759"/>
<feature type="non-terminal residue" evidence="1">
    <location>
        <position position="1"/>
    </location>
</feature>
<dbReference type="GO" id="GO:0004664">
    <property type="term" value="F:prephenate dehydratase activity"/>
    <property type="evidence" value="ECO:0007669"/>
    <property type="project" value="TreeGrafter"/>
</dbReference>
<dbReference type="Proteomes" id="UP000653305">
    <property type="component" value="Unassembled WGS sequence"/>
</dbReference>
<protein>
    <submittedName>
        <fullName evidence="1">Arogenate dehydratase/prephenate dehydratase 2 chloroplastic</fullName>
    </submittedName>
</protein>
<dbReference type="GO" id="GO:0009507">
    <property type="term" value="C:chloroplast"/>
    <property type="evidence" value="ECO:0007669"/>
    <property type="project" value="TreeGrafter"/>
</dbReference>
<gene>
    <name evidence="1" type="ORF">PHJA_003028300</name>
</gene>
<sequence>MSAASIRCRSGGDPRPDRIFSISCNRASPTMAATTSQSPITPLQSLVQNPNYNPIFTLTFLKRRRITHLHACSTGRSNNQKTQAIDLQKLIEYYPYELNPKDSLASLPRPLTSAQLSNLASEGSHLRVAYQGVRGAYSETAAEKAYPNCEVVPCEQFDTTFKRSINYVLVAWVSSTCI</sequence>